<evidence type="ECO:0000313" key="2">
    <source>
        <dbReference type="Proteomes" id="UP001141806"/>
    </source>
</evidence>
<proteinExistence type="predicted"/>
<gene>
    <name evidence="1" type="ORF">NE237_021209</name>
</gene>
<reference evidence="1" key="1">
    <citation type="journal article" date="2023" name="Plant J.">
        <title>The genome of the king protea, Protea cynaroides.</title>
        <authorList>
            <person name="Chang J."/>
            <person name="Duong T.A."/>
            <person name="Schoeman C."/>
            <person name="Ma X."/>
            <person name="Roodt D."/>
            <person name="Barker N."/>
            <person name="Li Z."/>
            <person name="Van de Peer Y."/>
            <person name="Mizrachi E."/>
        </authorList>
    </citation>
    <scope>NUCLEOTIDE SEQUENCE</scope>
    <source>
        <tissue evidence="1">Young leaves</tissue>
    </source>
</reference>
<keyword evidence="2" id="KW-1185">Reference proteome</keyword>
<accession>A0A9Q0HCR3</accession>
<comment type="caution">
    <text evidence="1">The sequence shown here is derived from an EMBL/GenBank/DDBJ whole genome shotgun (WGS) entry which is preliminary data.</text>
</comment>
<name>A0A9Q0HCR3_9MAGN</name>
<dbReference type="Proteomes" id="UP001141806">
    <property type="component" value="Unassembled WGS sequence"/>
</dbReference>
<organism evidence="1 2">
    <name type="scientific">Protea cynaroides</name>
    <dbReference type="NCBI Taxonomy" id="273540"/>
    <lineage>
        <taxon>Eukaryota</taxon>
        <taxon>Viridiplantae</taxon>
        <taxon>Streptophyta</taxon>
        <taxon>Embryophyta</taxon>
        <taxon>Tracheophyta</taxon>
        <taxon>Spermatophyta</taxon>
        <taxon>Magnoliopsida</taxon>
        <taxon>Proteales</taxon>
        <taxon>Proteaceae</taxon>
        <taxon>Protea</taxon>
    </lineage>
</organism>
<protein>
    <submittedName>
        <fullName evidence="1">Uncharacterized protein</fullName>
    </submittedName>
</protein>
<sequence length="231" mass="23775">MAPAGKLPLAPSGGCIGAGNGYGQGNGRGETNFIFSQDGKVDALILNDGRVTSGMNAIGVGNPNPNQHANASNVVGVENPNAVYKTPVIFTTAGPSRLEGIFALQEVESRQQIQGGGRDLSGIGGPRVPVRAFLVRYGIAMPITRYMNIVSGINQLPAMGGAGVPVQHLSLPTMNESSVVKELVLVAMSCVDVLGANQFSTMGGAGAPVHHLALPTVNESGIVRRQVLVVL</sequence>
<dbReference type="EMBL" id="JAMYWD010000009">
    <property type="protein sequence ID" value="KAJ4961299.1"/>
    <property type="molecule type" value="Genomic_DNA"/>
</dbReference>
<evidence type="ECO:0000313" key="1">
    <source>
        <dbReference type="EMBL" id="KAJ4961299.1"/>
    </source>
</evidence>
<dbReference type="AlphaFoldDB" id="A0A9Q0HCR3"/>